<gene>
    <name evidence="6 8" type="primary">moaC</name>
    <name evidence="8" type="ORF">NC998_10090</name>
</gene>
<evidence type="ECO:0000313" key="9">
    <source>
        <dbReference type="Proteomes" id="UP001464891"/>
    </source>
</evidence>
<dbReference type="EMBL" id="JAMPKM010000004">
    <property type="protein sequence ID" value="MEP0817445.1"/>
    <property type="molecule type" value="Genomic_DNA"/>
</dbReference>
<dbReference type="Proteomes" id="UP001464891">
    <property type="component" value="Unassembled WGS sequence"/>
</dbReference>
<evidence type="ECO:0000256" key="3">
    <source>
        <dbReference type="ARBA" id="ARBA00012575"/>
    </source>
</evidence>
<dbReference type="HAMAP" id="MF_01224_B">
    <property type="entry name" value="MoaC_B"/>
    <property type="match status" value="1"/>
</dbReference>
<dbReference type="PANTHER" id="PTHR22960">
    <property type="entry name" value="MOLYBDOPTERIN COFACTOR SYNTHESIS PROTEIN A"/>
    <property type="match status" value="1"/>
</dbReference>
<dbReference type="NCBIfam" id="NF006870">
    <property type="entry name" value="PRK09364.1"/>
    <property type="match status" value="1"/>
</dbReference>
<dbReference type="GO" id="GO:0061799">
    <property type="term" value="F:cyclic pyranopterin monophosphate synthase activity"/>
    <property type="evidence" value="ECO:0007669"/>
    <property type="project" value="UniProtKB-EC"/>
</dbReference>
<keyword evidence="4 6" id="KW-0501">Molybdenum cofactor biosynthesis</keyword>
<comment type="catalytic activity">
    <reaction evidence="1 6">
        <text>(8S)-3',8-cyclo-7,8-dihydroguanosine 5'-triphosphate = cyclic pyranopterin phosphate + diphosphate</text>
        <dbReference type="Rhea" id="RHEA:49580"/>
        <dbReference type="ChEBI" id="CHEBI:33019"/>
        <dbReference type="ChEBI" id="CHEBI:59648"/>
        <dbReference type="ChEBI" id="CHEBI:131766"/>
        <dbReference type="EC" id="4.6.1.17"/>
    </reaction>
</comment>
<dbReference type="PANTHER" id="PTHR22960:SF29">
    <property type="entry name" value="CYCLIC PYRANOPTERIN MONOPHOSPHATE SYNTHASE"/>
    <property type="match status" value="1"/>
</dbReference>
<sequence length="177" mass="18801">MTQQIFPESPNSATSQALSHLDSAGQAQMVDVSAKESTIRQAIAVGQVRMRPETLAAIQAGNAPKGDVVSTARLAGIMAAKQTAQLIPLCHPLPLHKVEVWLTPDDDLPGYQIRAEVKTKAETGVEMEALTAVSITALTLYDMAKALEKSMQIESIRLLSKTGGKSGNYQAEATDAS</sequence>
<protein>
    <recommendedName>
        <fullName evidence="3 6">Cyclic pyranopterin monophosphate synthase</fullName>
        <ecNumber evidence="3 6">4.6.1.17</ecNumber>
    </recommendedName>
    <alternativeName>
        <fullName evidence="6">Molybdenum cofactor biosynthesis protein C</fullName>
    </alternativeName>
</protein>
<evidence type="ECO:0000256" key="5">
    <source>
        <dbReference type="ARBA" id="ARBA00023239"/>
    </source>
</evidence>
<dbReference type="RefSeq" id="WP_190438575.1">
    <property type="nucleotide sequence ID" value="NZ_JAMPKM010000004.1"/>
</dbReference>
<keyword evidence="9" id="KW-1185">Reference proteome</keyword>
<comment type="caution">
    <text evidence="8">The sequence shown here is derived from an EMBL/GenBank/DDBJ whole genome shotgun (WGS) entry which is preliminary data.</text>
</comment>
<name>A0ABV0J8J6_9CYAN</name>
<dbReference type="InterPro" id="IPR023045">
    <property type="entry name" value="MoaC"/>
</dbReference>
<feature type="active site" evidence="6">
    <location>
        <position position="142"/>
    </location>
</feature>
<reference evidence="8 9" key="1">
    <citation type="submission" date="2022-04" db="EMBL/GenBank/DDBJ databases">
        <title>Positive selection, recombination, and allopatry shape intraspecific diversity of widespread and dominant cyanobacteria.</title>
        <authorList>
            <person name="Wei J."/>
            <person name="Shu W."/>
            <person name="Hu C."/>
        </authorList>
    </citation>
    <scope>NUCLEOTIDE SEQUENCE [LARGE SCALE GENOMIC DNA]</scope>
    <source>
        <strain evidence="8 9">GB2-A4</strain>
    </source>
</reference>
<dbReference type="Pfam" id="PF01967">
    <property type="entry name" value="MoaC"/>
    <property type="match status" value="1"/>
</dbReference>
<comment type="pathway">
    <text evidence="2 6">Cofactor biosynthesis; molybdopterin biosynthesis.</text>
</comment>
<keyword evidence="5 6" id="KW-0456">Lyase</keyword>
<comment type="function">
    <text evidence="6">Catalyzes the conversion of (8S)-3',8-cyclo-7,8-dihydroguanosine 5'-triphosphate to cyclic pyranopterin monophosphate (cPMP).</text>
</comment>
<evidence type="ECO:0000256" key="6">
    <source>
        <dbReference type="HAMAP-Rule" id="MF_01224"/>
    </source>
</evidence>
<feature type="domain" description="Molybdopterin cofactor biosynthesis C (MoaC)" evidence="7">
    <location>
        <begin position="29"/>
        <end position="164"/>
    </location>
</feature>
<evidence type="ECO:0000256" key="2">
    <source>
        <dbReference type="ARBA" id="ARBA00005046"/>
    </source>
</evidence>
<dbReference type="InterPro" id="IPR036522">
    <property type="entry name" value="MoaC_sf"/>
</dbReference>
<comment type="subunit">
    <text evidence="6">Homohexamer; trimer of dimers.</text>
</comment>
<evidence type="ECO:0000256" key="1">
    <source>
        <dbReference type="ARBA" id="ARBA00001637"/>
    </source>
</evidence>
<evidence type="ECO:0000256" key="4">
    <source>
        <dbReference type="ARBA" id="ARBA00023150"/>
    </source>
</evidence>
<accession>A0ABV0J8J6</accession>
<evidence type="ECO:0000313" key="8">
    <source>
        <dbReference type="EMBL" id="MEP0817445.1"/>
    </source>
</evidence>
<dbReference type="Gene3D" id="3.30.70.640">
    <property type="entry name" value="Molybdopterin cofactor biosynthesis C (MoaC) domain"/>
    <property type="match status" value="1"/>
</dbReference>
<feature type="binding site" evidence="6">
    <location>
        <begin position="127"/>
        <end position="128"/>
    </location>
    <ligand>
        <name>substrate</name>
    </ligand>
</feature>
<dbReference type="EC" id="4.6.1.17" evidence="3 6"/>
<proteinExistence type="inferred from homology"/>
<dbReference type="CDD" id="cd01420">
    <property type="entry name" value="MoaC_PE"/>
    <property type="match status" value="1"/>
</dbReference>
<dbReference type="InterPro" id="IPR047594">
    <property type="entry name" value="MoaC_bact/euk"/>
</dbReference>
<dbReference type="SUPFAM" id="SSF55040">
    <property type="entry name" value="Molybdenum cofactor biosynthesis protein C, MoaC"/>
    <property type="match status" value="1"/>
</dbReference>
<dbReference type="NCBIfam" id="TIGR00581">
    <property type="entry name" value="moaC"/>
    <property type="match status" value="1"/>
</dbReference>
<organism evidence="8 9">
    <name type="scientific">Trichocoleus desertorum GB2-A4</name>
    <dbReference type="NCBI Taxonomy" id="2933944"/>
    <lineage>
        <taxon>Bacteria</taxon>
        <taxon>Bacillati</taxon>
        <taxon>Cyanobacteriota</taxon>
        <taxon>Cyanophyceae</taxon>
        <taxon>Leptolyngbyales</taxon>
        <taxon>Trichocoleusaceae</taxon>
        <taxon>Trichocoleus</taxon>
    </lineage>
</organism>
<dbReference type="InterPro" id="IPR002820">
    <property type="entry name" value="Mopterin_CF_biosynth-C_dom"/>
</dbReference>
<comment type="similarity">
    <text evidence="6">Belongs to the MoaC family.</text>
</comment>
<dbReference type="InterPro" id="IPR050105">
    <property type="entry name" value="MoCo_biosynth_MoaA/MoaC"/>
</dbReference>
<feature type="binding site" evidence="6">
    <location>
        <begin position="89"/>
        <end position="91"/>
    </location>
    <ligand>
        <name>substrate</name>
    </ligand>
</feature>
<evidence type="ECO:0000259" key="7">
    <source>
        <dbReference type="Pfam" id="PF01967"/>
    </source>
</evidence>